<dbReference type="EMBL" id="CALNXK010000299">
    <property type="protein sequence ID" value="CAH3181538.1"/>
    <property type="molecule type" value="Genomic_DNA"/>
</dbReference>
<dbReference type="Proteomes" id="UP001159405">
    <property type="component" value="Unassembled WGS sequence"/>
</dbReference>
<protein>
    <submittedName>
        <fullName evidence="1">Uncharacterized protein</fullName>
    </submittedName>
</protein>
<sequence length="378" mass="43018">MLFESNRLISQILRCSTLPSPMLKLLSDSLEYFRINLQNESSKKSKEKSPTLSLKTLQATVQVLQSYISVLSLQCERLKSELLKSKHDDVVAQLKQQVLKTTERQMTVFSFVISSYQDQLKNEKDAKSSIRDSRSVVQDCIPVVEQANSVIHSALDDPDIPLSPNELRWLGCNVYNLGCVSYQRDCFTEGVPLLAIACEELRVWCFAGKNDEEILTRIVEVKLLTKFALLTDCQRRAKQMAGALTTATTQVLITLQTGSDANVLRQQIKQWTTVKHELVKSMQDEKKQAERSRTLCSVLAEQKDDEDIDSSQLCLVLQEELASYKAKNYNTTMEQMSVIKQLMELYIIQDDEFHYGSVMLEFGVALHDLGDKDLEKEK</sequence>
<organism evidence="1 2">
    <name type="scientific">Porites lobata</name>
    <dbReference type="NCBI Taxonomy" id="104759"/>
    <lineage>
        <taxon>Eukaryota</taxon>
        <taxon>Metazoa</taxon>
        <taxon>Cnidaria</taxon>
        <taxon>Anthozoa</taxon>
        <taxon>Hexacorallia</taxon>
        <taxon>Scleractinia</taxon>
        <taxon>Fungiina</taxon>
        <taxon>Poritidae</taxon>
        <taxon>Porites</taxon>
    </lineage>
</organism>
<name>A0ABN8RR27_9CNID</name>
<proteinExistence type="predicted"/>
<keyword evidence="2" id="KW-1185">Reference proteome</keyword>
<comment type="caution">
    <text evidence="1">The sequence shown here is derived from an EMBL/GenBank/DDBJ whole genome shotgun (WGS) entry which is preliminary data.</text>
</comment>
<evidence type="ECO:0000313" key="1">
    <source>
        <dbReference type="EMBL" id="CAH3181538.1"/>
    </source>
</evidence>
<accession>A0ABN8RR27</accession>
<gene>
    <name evidence="1" type="ORF">PLOB_00024716</name>
</gene>
<evidence type="ECO:0000313" key="2">
    <source>
        <dbReference type="Proteomes" id="UP001159405"/>
    </source>
</evidence>
<reference evidence="1 2" key="1">
    <citation type="submission" date="2022-05" db="EMBL/GenBank/DDBJ databases">
        <authorList>
            <consortium name="Genoscope - CEA"/>
            <person name="William W."/>
        </authorList>
    </citation>
    <scope>NUCLEOTIDE SEQUENCE [LARGE SCALE GENOMIC DNA]</scope>
</reference>